<protein>
    <submittedName>
        <fullName evidence="3">C2H2-type domain-containing protein</fullName>
    </submittedName>
</protein>
<evidence type="ECO:0000313" key="2">
    <source>
        <dbReference type="Proteomes" id="UP000050761"/>
    </source>
</evidence>
<evidence type="ECO:0000313" key="3">
    <source>
        <dbReference type="WBParaSite" id="HPBE_0002225001-mRNA-1"/>
    </source>
</evidence>
<proteinExistence type="predicted"/>
<accession>A0A3P8GKF7</accession>
<keyword evidence="2" id="KW-1185">Reference proteome</keyword>
<name>A0A183GI16_HELPZ</name>
<gene>
    <name evidence="1" type="ORF">HPBE_LOCUS22249</name>
</gene>
<sequence>MLANCFCEGDVFSDAHALLHLRRLHPQQRRNSWNLFATDANDFCHPDAAAFPASGVVAGGEPGLATKAFAGLELTAIGCFVSVYDNITIGSSGSISTHGADQRSHLEELRLIDPSHICE</sequence>
<dbReference type="AlphaFoldDB" id="A0A183GI16"/>
<dbReference type="Proteomes" id="UP000050761">
    <property type="component" value="Unassembled WGS sequence"/>
</dbReference>
<dbReference type="EMBL" id="UZAH01033798">
    <property type="protein sequence ID" value="VDP31286.1"/>
    <property type="molecule type" value="Genomic_DNA"/>
</dbReference>
<reference evidence="3" key="2">
    <citation type="submission" date="2019-09" db="UniProtKB">
        <authorList>
            <consortium name="WormBaseParasite"/>
        </authorList>
    </citation>
    <scope>IDENTIFICATION</scope>
</reference>
<accession>A0A183GI16</accession>
<dbReference type="WBParaSite" id="HPBE_0002225001-mRNA-1">
    <property type="protein sequence ID" value="HPBE_0002225001-mRNA-1"/>
    <property type="gene ID" value="HPBE_0002225001"/>
</dbReference>
<reference evidence="1 2" key="1">
    <citation type="submission" date="2018-11" db="EMBL/GenBank/DDBJ databases">
        <authorList>
            <consortium name="Pathogen Informatics"/>
        </authorList>
    </citation>
    <scope>NUCLEOTIDE SEQUENCE [LARGE SCALE GENOMIC DNA]</scope>
</reference>
<organism evidence="2 3">
    <name type="scientific">Heligmosomoides polygyrus</name>
    <name type="common">Parasitic roundworm</name>
    <dbReference type="NCBI Taxonomy" id="6339"/>
    <lineage>
        <taxon>Eukaryota</taxon>
        <taxon>Metazoa</taxon>
        <taxon>Ecdysozoa</taxon>
        <taxon>Nematoda</taxon>
        <taxon>Chromadorea</taxon>
        <taxon>Rhabditida</taxon>
        <taxon>Rhabditina</taxon>
        <taxon>Rhabditomorpha</taxon>
        <taxon>Strongyloidea</taxon>
        <taxon>Heligmosomidae</taxon>
        <taxon>Heligmosomoides</taxon>
    </lineage>
</organism>
<evidence type="ECO:0000313" key="1">
    <source>
        <dbReference type="EMBL" id="VDP31286.1"/>
    </source>
</evidence>